<dbReference type="eggNOG" id="KOG4450">
    <property type="taxonomic scope" value="Eukaryota"/>
</dbReference>
<feature type="domain" description="Gamma-glutamylcyclotransferase AIG2-like" evidence="3">
    <location>
        <begin position="9"/>
        <end position="119"/>
    </location>
</feature>
<dbReference type="Pfam" id="PF06094">
    <property type="entry name" value="GGACT"/>
    <property type="match status" value="1"/>
</dbReference>
<dbReference type="Pfam" id="PF12070">
    <property type="entry name" value="SCAI"/>
    <property type="match status" value="1"/>
</dbReference>
<evidence type="ECO:0000313" key="5">
    <source>
        <dbReference type="Proteomes" id="UP000004995"/>
    </source>
</evidence>
<dbReference type="Gene3D" id="3.10.490.10">
    <property type="entry name" value="Gamma-glutamyl cyclotransferase-like"/>
    <property type="match status" value="1"/>
</dbReference>
<dbReference type="Gramene" id="KQL25538">
    <property type="protein sequence ID" value="KQL25538"/>
    <property type="gene ID" value="SETIT_028996mg"/>
</dbReference>
<dbReference type="OMA" id="CPDTNEM"/>
<dbReference type="EnsemblPlants" id="KQL25538">
    <property type="protein sequence ID" value="KQL25538"/>
    <property type="gene ID" value="SETIT_028996mg"/>
</dbReference>
<dbReference type="Proteomes" id="UP000004995">
    <property type="component" value="Unassembled WGS sequence"/>
</dbReference>
<reference evidence="4" key="2">
    <citation type="submission" date="2018-08" db="UniProtKB">
        <authorList>
            <consortium name="EnsemblPlants"/>
        </authorList>
    </citation>
    <scope>IDENTIFICATION</scope>
    <source>
        <strain evidence="4">Yugu1</strain>
    </source>
</reference>
<evidence type="ECO:0000256" key="1">
    <source>
        <dbReference type="ARBA" id="ARBA00002782"/>
    </source>
</evidence>
<reference evidence="5" key="1">
    <citation type="journal article" date="2012" name="Nat. Biotechnol.">
        <title>Reference genome sequence of the model plant Setaria.</title>
        <authorList>
            <person name="Bennetzen J.L."/>
            <person name="Schmutz J."/>
            <person name="Wang H."/>
            <person name="Percifield R."/>
            <person name="Hawkins J."/>
            <person name="Pontaroli A.C."/>
            <person name="Estep M."/>
            <person name="Feng L."/>
            <person name="Vaughn J.N."/>
            <person name="Grimwood J."/>
            <person name="Jenkins J."/>
            <person name="Barry K."/>
            <person name="Lindquist E."/>
            <person name="Hellsten U."/>
            <person name="Deshpande S."/>
            <person name="Wang X."/>
            <person name="Wu X."/>
            <person name="Mitros T."/>
            <person name="Triplett J."/>
            <person name="Yang X."/>
            <person name="Ye C.Y."/>
            <person name="Mauro-Herrera M."/>
            <person name="Wang L."/>
            <person name="Li P."/>
            <person name="Sharma M."/>
            <person name="Sharma R."/>
            <person name="Ronald P.C."/>
            <person name="Panaud O."/>
            <person name="Kellogg E.A."/>
            <person name="Brutnell T.P."/>
            <person name="Doust A.N."/>
            <person name="Tuskan G.A."/>
            <person name="Rokhsar D."/>
            <person name="Devos K.M."/>
        </authorList>
    </citation>
    <scope>NUCLEOTIDE SEQUENCE [LARGE SCALE GENOMIC DNA]</scope>
    <source>
        <strain evidence="5">cv. Yugu1</strain>
    </source>
</reference>
<keyword evidence="5" id="KW-1185">Reference proteome</keyword>
<proteinExistence type="predicted"/>
<evidence type="ECO:0000313" key="4">
    <source>
        <dbReference type="EnsemblPlants" id="KQL25538"/>
    </source>
</evidence>
<name>K3ZQW6_SETIT</name>
<dbReference type="HOGENOM" id="CLU_020095_2_0_1"/>
<protein>
    <recommendedName>
        <fullName evidence="3">Gamma-glutamylcyclotransferase AIG2-like domain-containing protein</fullName>
    </recommendedName>
</protein>
<organism evidence="4 5">
    <name type="scientific">Setaria italica</name>
    <name type="common">Foxtail millet</name>
    <name type="synonym">Panicum italicum</name>
    <dbReference type="NCBI Taxonomy" id="4555"/>
    <lineage>
        <taxon>Eukaryota</taxon>
        <taxon>Viridiplantae</taxon>
        <taxon>Streptophyta</taxon>
        <taxon>Embryophyta</taxon>
        <taxon>Tracheophyta</taxon>
        <taxon>Spermatophyta</taxon>
        <taxon>Magnoliopsida</taxon>
        <taxon>Liliopsida</taxon>
        <taxon>Poales</taxon>
        <taxon>Poaceae</taxon>
        <taxon>PACMAD clade</taxon>
        <taxon>Panicoideae</taxon>
        <taxon>Panicodae</taxon>
        <taxon>Paniceae</taxon>
        <taxon>Cenchrinae</taxon>
        <taxon>Setaria</taxon>
    </lineage>
</organism>
<dbReference type="CDD" id="cd06661">
    <property type="entry name" value="GGCT_like"/>
    <property type="match status" value="1"/>
</dbReference>
<dbReference type="InterPro" id="IPR036568">
    <property type="entry name" value="GGCT-like_sf"/>
</dbReference>
<dbReference type="PANTHER" id="PTHR21243">
    <property type="entry name" value="PROTEIN SCAI"/>
    <property type="match status" value="1"/>
</dbReference>
<dbReference type="STRING" id="4555.K3ZQW6"/>
<dbReference type="FunFam" id="3.10.490.10:FF:000012">
    <property type="entry name" value="AIG2-like (Avirulence induced gene) family protein"/>
    <property type="match status" value="1"/>
</dbReference>
<dbReference type="SUPFAM" id="SSF110857">
    <property type="entry name" value="Gamma-glutamyl cyclotransferase-like"/>
    <property type="match status" value="1"/>
</dbReference>
<sequence length="780" mass="85391">MAEATPTRVFVYGTLKRGFPNHPLLVACASPFVGAASTAAPASLVIGPYSVPFLLPTSSSSSSSGRVVSGELYAPSPAALAELDAFEGTHIGVYERRPITVVADGSGEVVEAEAYFAHPSYAEALWRRCGGEAAEIGEYTADHANRKGIAMAASPQQQGQGSQGGSGGGGWSPEQFWSLLDKADRRFARVRDLPLLGRQEPDAFAKAFRAYTQLWRMQQEHRHRLLEAGLRRWQVGEIAARIAHLYYAQYQRTADTALLSEAFVFYHAVLDRAYFLDADHHLTPAKHLRFLARFLLVALLLARRAHTVPRLAADIRALLDDSKKSFQEAEYKEWKHVVQEILRFLRADSPFMNMRPLRYSYAFDLPPDKLPTVPPTVKKRGLVLSDAILCSYYPNEVKFTDLSIDVFRMLQCLEWEPCGSFALNNGYSAHDESGQNQPNLLKDLRDAALPPNPLKTNLNRPSVTHFLTVLATKCEELPSNGIMLIYLSAAGEMGTSGCCPDTGEKIVSNFSKFDISSTSHTSSKEDKEPCLWLGCRETEGSNCIYPGDLIPFTRRPLFLVIDSSISYAFKSIHGIERGETAAMLLSPSSRSAAAGFSGDSTRHTGSQFTMFLTAPLQAFCLLIGNNGADINRDAYNKAEELLSSSLNEWATTLVASSSLHPVWVEVLSDPLLRRLLLRFIFCRATLSLFKPTSGKAEFLPTCVPPLPESVDAESMLSQSCVMRFASHFGSASQFALSEITTWPDADAEEAGAIGSAGSANRGVPETVGDSDISYSSTSSF</sequence>
<dbReference type="InterPro" id="IPR013024">
    <property type="entry name" value="GGCT-like"/>
</dbReference>
<accession>K3ZQW6</accession>
<dbReference type="EMBL" id="AGNK02001221">
    <property type="status" value="NOT_ANNOTATED_CDS"/>
    <property type="molecule type" value="Genomic_DNA"/>
</dbReference>
<comment type="function">
    <text evidence="1">Putative gamma-glutamylcyclotransferase.</text>
</comment>
<dbReference type="FunCoup" id="K3ZQW6">
    <property type="interactions" value="1524"/>
</dbReference>
<dbReference type="InterPro" id="IPR009288">
    <property type="entry name" value="AIG2-like_dom"/>
</dbReference>
<evidence type="ECO:0000259" key="3">
    <source>
        <dbReference type="Pfam" id="PF06094"/>
    </source>
</evidence>
<dbReference type="AlphaFoldDB" id="K3ZQW6"/>
<dbReference type="GO" id="GO:0006351">
    <property type="term" value="P:DNA-templated transcription"/>
    <property type="evidence" value="ECO:0007669"/>
    <property type="project" value="InterPro"/>
</dbReference>
<feature type="region of interest" description="Disordered" evidence="2">
    <location>
        <begin position="751"/>
        <end position="780"/>
    </location>
</feature>
<evidence type="ECO:0000256" key="2">
    <source>
        <dbReference type="SAM" id="MobiDB-lite"/>
    </source>
</evidence>
<dbReference type="InterPro" id="IPR022709">
    <property type="entry name" value="SCAI"/>
</dbReference>
<dbReference type="InParanoid" id="K3ZQW6"/>
<dbReference type="GO" id="GO:0005634">
    <property type="term" value="C:nucleus"/>
    <property type="evidence" value="ECO:0000318"/>
    <property type="project" value="GO_Central"/>
</dbReference>
<dbReference type="GO" id="GO:0003714">
    <property type="term" value="F:transcription corepressor activity"/>
    <property type="evidence" value="ECO:0000318"/>
    <property type="project" value="GO_Central"/>
</dbReference>
<feature type="compositionally biased region" description="Low complexity" evidence="2">
    <location>
        <begin position="770"/>
        <end position="780"/>
    </location>
</feature>